<accession>A0AAJ0BNZ6</accession>
<organism evidence="2 3">
    <name type="scientific">Phialemonium atrogriseum</name>
    <dbReference type="NCBI Taxonomy" id="1093897"/>
    <lineage>
        <taxon>Eukaryota</taxon>
        <taxon>Fungi</taxon>
        <taxon>Dikarya</taxon>
        <taxon>Ascomycota</taxon>
        <taxon>Pezizomycotina</taxon>
        <taxon>Sordariomycetes</taxon>
        <taxon>Sordariomycetidae</taxon>
        <taxon>Cephalothecales</taxon>
        <taxon>Cephalothecaceae</taxon>
        <taxon>Phialemonium</taxon>
    </lineage>
</organism>
<comment type="caution">
    <text evidence="2">The sequence shown here is derived from an EMBL/GenBank/DDBJ whole genome shotgun (WGS) entry which is preliminary data.</text>
</comment>
<dbReference type="AlphaFoldDB" id="A0AAJ0BNZ6"/>
<gene>
    <name evidence="2" type="ORF">QBC33DRAFT_603833</name>
</gene>
<comment type="similarity">
    <text evidence="1">Belongs to the Cyclase 1 superfamily.</text>
</comment>
<dbReference type="Pfam" id="PF04199">
    <property type="entry name" value="Cyclase"/>
    <property type="match status" value="1"/>
</dbReference>
<evidence type="ECO:0000256" key="1">
    <source>
        <dbReference type="ARBA" id="ARBA00007865"/>
    </source>
</evidence>
<dbReference type="SUPFAM" id="SSF102198">
    <property type="entry name" value="Putative cyclase"/>
    <property type="match status" value="1"/>
</dbReference>
<dbReference type="InterPro" id="IPR037175">
    <property type="entry name" value="KFase_sf"/>
</dbReference>
<keyword evidence="3" id="KW-1185">Reference proteome</keyword>
<sequence>MSSPAENLPSWADLPYKPGEPKGSAWGLWGDADELGTLNLLTPSRRKAAARLVRQGKSFGLSLPLNRQPSDSFFNRPVAEHKIIKKGYPAFDDHLVMNTQSSTHWDGLRHFAHMAGRDPMEPRFYNGVSADEFVGPQATDRLGMQNYAREGIVGRGVLLDYKGWCDKQGTGGFRGTGDERSVTADELQRVAESQGTTFQTGDILLVRFGWTAGYLKTGTIQKQAWTAQGPNVQLVGLANEERSLEWLWDNHFAAVASDAPTFESWPTKTKLHETILSLWGCPIGEFFNLEALAEDCRKDGVYEFLFTSAPIHIVGGVAGPANPLAIK</sequence>
<dbReference type="Proteomes" id="UP001244011">
    <property type="component" value="Unassembled WGS sequence"/>
</dbReference>
<dbReference type="GO" id="GO:0019441">
    <property type="term" value="P:L-tryptophan catabolic process to kynurenine"/>
    <property type="evidence" value="ECO:0007669"/>
    <property type="project" value="InterPro"/>
</dbReference>
<name>A0AAJ0BNZ6_9PEZI</name>
<dbReference type="InterPro" id="IPR007325">
    <property type="entry name" value="KFase/CYL"/>
</dbReference>
<protein>
    <submittedName>
        <fullName evidence="2">Cyclase-domain-containing protein</fullName>
    </submittedName>
</protein>
<dbReference type="GeneID" id="85315406"/>
<dbReference type="RefSeq" id="XP_060278023.1">
    <property type="nucleotide sequence ID" value="XM_060432219.1"/>
</dbReference>
<reference evidence="2" key="1">
    <citation type="submission" date="2023-06" db="EMBL/GenBank/DDBJ databases">
        <title>Genome-scale phylogeny and comparative genomics of the fungal order Sordariales.</title>
        <authorList>
            <consortium name="Lawrence Berkeley National Laboratory"/>
            <person name="Hensen N."/>
            <person name="Bonometti L."/>
            <person name="Westerberg I."/>
            <person name="Brannstrom I.O."/>
            <person name="Guillou S."/>
            <person name="Cros-Aarteil S."/>
            <person name="Calhoun S."/>
            <person name="Haridas S."/>
            <person name="Kuo A."/>
            <person name="Mondo S."/>
            <person name="Pangilinan J."/>
            <person name="Riley R."/>
            <person name="Labutti K."/>
            <person name="Andreopoulos B."/>
            <person name="Lipzen A."/>
            <person name="Chen C."/>
            <person name="Yanf M."/>
            <person name="Daum C."/>
            <person name="Ng V."/>
            <person name="Clum A."/>
            <person name="Steindorff A."/>
            <person name="Ohm R."/>
            <person name="Martin F."/>
            <person name="Silar P."/>
            <person name="Natvig D."/>
            <person name="Lalanne C."/>
            <person name="Gautier V."/>
            <person name="Ament-Velasquez S.L."/>
            <person name="Kruys A."/>
            <person name="Hutchinson M.I."/>
            <person name="Powell A.J."/>
            <person name="Barry K."/>
            <person name="Miller A.N."/>
            <person name="Grigoriev I.V."/>
            <person name="Debuchy R."/>
            <person name="Gladieux P."/>
            <person name="Thoren M.H."/>
            <person name="Johannesson H."/>
        </authorList>
    </citation>
    <scope>NUCLEOTIDE SEQUENCE</scope>
    <source>
        <strain evidence="2">8032-3</strain>
    </source>
</reference>
<evidence type="ECO:0000313" key="2">
    <source>
        <dbReference type="EMBL" id="KAK1761810.1"/>
    </source>
</evidence>
<dbReference type="Gene3D" id="3.50.30.50">
    <property type="entry name" value="Putative cyclase"/>
    <property type="match status" value="1"/>
</dbReference>
<dbReference type="PANTHER" id="PTHR34861:SF10">
    <property type="entry name" value="CYCLASE"/>
    <property type="match status" value="1"/>
</dbReference>
<dbReference type="PANTHER" id="PTHR34861">
    <property type="match status" value="1"/>
</dbReference>
<evidence type="ECO:0000313" key="3">
    <source>
        <dbReference type="Proteomes" id="UP001244011"/>
    </source>
</evidence>
<dbReference type="EMBL" id="MU839050">
    <property type="protein sequence ID" value="KAK1761810.1"/>
    <property type="molecule type" value="Genomic_DNA"/>
</dbReference>
<proteinExistence type="inferred from homology"/>
<dbReference type="GO" id="GO:0004061">
    <property type="term" value="F:arylformamidase activity"/>
    <property type="evidence" value="ECO:0007669"/>
    <property type="project" value="InterPro"/>
</dbReference>